<organism evidence="2 3">
    <name type="scientific">Grifola frondosa</name>
    <name type="common">Maitake</name>
    <name type="synonym">Polyporus frondosus</name>
    <dbReference type="NCBI Taxonomy" id="5627"/>
    <lineage>
        <taxon>Eukaryota</taxon>
        <taxon>Fungi</taxon>
        <taxon>Dikarya</taxon>
        <taxon>Basidiomycota</taxon>
        <taxon>Agaricomycotina</taxon>
        <taxon>Agaricomycetes</taxon>
        <taxon>Polyporales</taxon>
        <taxon>Grifolaceae</taxon>
        <taxon>Grifola</taxon>
    </lineage>
</organism>
<gene>
    <name evidence="2" type="ORF">A0H81_10425</name>
</gene>
<dbReference type="OrthoDB" id="10264707at2759"/>
<dbReference type="STRING" id="5627.A0A1C7LZW9"/>
<feature type="region of interest" description="Disordered" evidence="1">
    <location>
        <begin position="1"/>
        <end position="21"/>
    </location>
</feature>
<name>A0A1C7LZW9_GRIFR</name>
<sequence>MLSPSSTGFLPSTKWHLKGKRPDSPKYLTIHHLKLATALAQPGLVEYLHKVFADELERGLTYPQEILPGENYSREMFEGYYLAGDVLVAVLGEVDKQTESGWQDGKECP</sequence>
<comment type="caution">
    <text evidence="2">The sequence shown here is derived from an EMBL/GenBank/DDBJ whole genome shotgun (WGS) entry which is preliminary data.</text>
</comment>
<evidence type="ECO:0000313" key="3">
    <source>
        <dbReference type="Proteomes" id="UP000092993"/>
    </source>
</evidence>
<dbReference type="Proteomes" id="UP000092993">
    <property type="component" value="Unassembled WGS sequence"/>
</dbReference>
<dbReference type="Gene3D" id="3.40.630.30">
    <property type="match status" value="1"/>
</dbReference>
<reference evidence="2 3" key="1">
    <citation type="submission" date="2016-03" db="EMBL/GenBank/DDBJ databases">
        <title>Whole genome sequencing of Grifola frondosa 9006-11.</title>
        <authorList>
            <person name="Min B."/>
            <person name="Park H."/>
            <person name="Kim J.-G."/>
            <person name="Cho H."/>
            <person name="Oh Y.-L."/>
            <person name="Kong W.-S."/>
            <person name="Choi I.-G."/>
        </authorList>
    </citation>
    <scope>NUCLEOTIDE SEQUENCE [LARGE SCALE GENOMIC DNA]</scope>
    <source>
        <strain evidence="2 3">9006-11</strain>
    </source>
</reference>
<dbReference type="AlphaFoldDB" id="A0A1C7LZW9"/>
<protein>
    <submittedName>
        <fullName evidence="2">Uncharacterized protein</fullName>
    </submittedName>
</protein>
<evidence type="ECO:0000256" key="1">
    <source>
        <dbReference type="SAM" id="MobiDB-lite"/>
    </source>
</evidence>
<dbReference type="EMBL" id="LUGG01000015">
    <property type="protein sequence ID" value="OBZ69727.1"/>
    <property type="molecule type" value="Genomic_DNA"/>
</dbReference>
<feature type="compositionally biased region" description="Polar residues" evidence="1">
    <location>
        <begin position="1"/>
        <end position="10"/>
    </location>
</feature>
<accession>A0A1C7LZW9</accession>
<keyword evidence="3" id="KW-1185">Reference proteome</keyword>
<proteinExistence type="predicted"/>
<evidence type="ECO:0000313" key="2">
    <source>
        <dbReference type="EMBL" id="OBZ69727.1"/>
    </source>
</evidence>